<name>A0ABQ9YJ82_9EUKA</name>
<proteinExistence type="predicted"/>
<feature type="compositionally biased region" description="Polar residues" evidence="1">
    <location>
        <begin position="697"/>
        <end position="708"/>
    </location>
</feature>
<feature type="compositionally biased region" description="Acidic residues" evidence="1">
    <location>
        <begin position="731"/>
        <end position="745"/>
    </location>
</feature>
<evidence type="ECO:0000313" key="3">
    <source>
        <dbReference type="Proteomes" id="UP001281761"/>
    </source>
</evidence>
<protein>
    <submittedName>
        <fullName evidence="2">Uncharacterized protein</fullName>
    </submittedName>
</protein>
<dbReference type="EMBL" id="JARBJD010000005">
    <property type="protein sequence ID" value="KAK2963824.1"/>
    <property type="molecule type" value="Genomic_DNA"/>
</dbReference>
<feature type="compositionally biased region" description="Polar residues" evidence="1">
    <location>
        <begin position="448"/>
        <end position="462"/>
    </location>
</feature>
<evidence type="ECO:0000256" key="1">
    <source>
        <dbReference type="SAM" id="MobiDB-lite"/>
    </source>
</evidence>
<sequence length="745" mass="82156">MISTPSHRLPLPNTLHLKCLRGNPTSHDISHFFRALDPNSKIDFILSSIPNRTKISLSFKVQFSDTALCRQLENDEFLTIGSSTFSITPATITTSILIDPARLFPSKTQVDLEGVMSMVRMALGPAFHHPFSLVQMRSSFRLLFLTRDAAETAHHILSNHPLFSPAPGRSSCIRWPNDRDNNASSLFLFFDSPTEWNSPTKQTQHSPLGQTRQKRAVRPNDLELQVMVSEFKTNLRRILESELEAIWEKRKQAGSAFTTSGTPQLVLSLNCETDFAKPNGHCLIRGVELEVQEELAFFLFISFIEPEHRNKLLSASPILQTILSPPPPSTLPTKPFLFVPITDTTVPVRVLINGFSNDSIIFGPSPPYARGEPSSLAAPPITSTFTPFSPPLWGTQQTKQKRFGSDQIVDRRPLNDTPPPLQVIPALDRPFIQSPSSIILTPPPFPSPSHTQTDRSSPTLSFSPHTPINTFLPHTYTPTFFSPILPDTSLTFSSSVDARDGVISTPSFHAFSQHSVFGHPFPPPFVPQAERAHLLLPTPPTATVSPPTITLPRRTHQNRNSGLSGLRYIPPNLPSPHFHPLLPPQPADPAPVEEDALRDTPPHLPSDLKTSAHITHHSFVPQHITTTPSVSEAVSSVPITTLSNHPSPIVSPTSETPSLFAGDDVHVLPSPPLSLRRVASAVDGFAGSRSPLLTPVHSPNPSFSSLLSDNLRGDDDPDSFEKWDSHQFYNSDEDSDNLTEPDDLY</sequence>
<dbReference type="Proteomes" id="UP001281761">
    <property type="component" value="Unassembled WGS sequence"/>
</dbReference>
<evidence type="ECO:0000313" key="2">
    <source>
        <dbReference type="EMBL" id="KAK2963824.1"/>
    </source>
</evidence>
<keyword evidence="3" id="KW-1185">Reference proteome</keyword>
<feature type="region of interest" description="Disordered" evidence="1">
    <location>
        <begin position="690"/>
        <end position="745"/>
    </location>
</feature>
<comment type="caution">
    <text evidence="2">The sequence shown here is derived from an EMBL/GenBank/DDBJ whole genome shotgun (WGS) entry which is preliminary data.</text>
</comment>
<feature type="compositionally biased region" description="Basic and acidic residues" evidence="1">
    <location>
        <begin position="711"/>
        <end position="725"/>
    </location>
</feature>
<reference evidence="2 3" key="1">
    <citation type="journal article" date="2022" name="bioRxiv">
        <title>Genomics of Preaxostyla Flagellates Illuminates Evolutionary Transitions and the Path Towards Mitochondrial Loss.</title>
        <authorList>
            <person name="Novak L.V.F."/>
            <person name="Treitli S.C."/>
            <person name="Pyrih J."/>
            <person name="Halakuc P."/>
            <person name="Pipaliya S.V."/>
            <person name="Vacek V."/>
            <person name="Brzon O."/>
            <person name="Soukal P."/>
            <person name="Eme L."/>
            <person name="Dacks J.B."/>
            <person name="Karnkowska A."/>
            <person name="Elias M."/>
            <person name="Hampl V."/>
        </authorList>
    </citation>
    <scope>NUCLEOTIDE SEQUENCE [LARGE SCALE GENOMIC DNA]</scope>
    <source>
        <strain evidence="2">NAU3</strain>
        <tissue evidence="2">Gut</tissue>
    </source>
</reference>
<gene>
    <name evidence="2" type="ORF">BLNAU_1393</name>
</gene>
<organism evidence="2 3">
    <name type="scientific">Blattamonas nauphoetae</name>
    <dbReference type="NCBI Taxonomy" id="2049346"/>
    <lineage>
        <taxon>Eukaryota</taxon>
        <taxon>Metamonada</taxon>
        <taxon>Preaxostyla</taxon>
        <taxon>Oxymonadida</taxon>
        <taxon>Blattamonas</taxon>
    </lineage>
</organism>
<feature type="region of interest" description="Disordered" evidence="1">
    <location>
        <begin position="442"/>
        <end position="462"/>
    </location>
</feature>
<feature type="region of interest" description="Disordered" evidence="1">
    <location>
        <begin position="576"/>
        <end position="598"/>
    </location>
</feature>
<accession>A0ABQ9YJ82</accession>